<feature type="transmembrane region" description="Helical" evidence="1">
    <location>
        <begin position="35"/>
        <end position="55"/>
    </location>
</feature>
<evidence type="ECO:0000256" key="1">
    <source>
        <dbReference type="SAM" id="Phobius"/>
    </source>
</evidence>
<dbReference type="Pfam" id="PF13197">
    <property type="entry name" value="DUF4013"/>
    <property type="match status" value="1"/>
</dbReference>
<name>A0A162FAH3_9EURY</name>
<dbReference type="AlphaFoldDB" id="A0A162FAH3"/>
<dbReference type="STRING" id="55758.MBFIL_18620"/>
<keyword evidence="1" id="KW-1133">Transmembrane helix</keyword>
<dbReference type="PATRIC" id="fig|55758.3.peg.2079"/>
<proteinExistence type="predicted"/>
<comment type="caution">
    <text evidence="2">The sequence shown here is derived from an EMBL/GenBank/DDBJ whole genome shotgun (WGS) entry which is preliminary data.</text>
</comment>
<feature type="transmembrane region" description="Helical" evidence="1">
    <location>
        <begin position="149"/>
        <end position="169"/>
    </location>
</feature>
<evidence type="ECO:0000313" key="3">
    <source>
        <dbReference type="Proteomes" id="UP000077066"/>
    </source>
</evidence>
<feature type="transmembrane region" description="Helical" evidence="1">
    <location>
        <begin position="94"/>
        <end position="114"/>
    </location>
</feature>
<accession>A0A162FAH3</accession>
<reference evidence="2 3" key="1">
    <citation type="submission" date="2016-04" db="EMBL/GenBank/DDBJ databases">
        <title>Genome sequence of Methanobrevibacter filiformis DSM 11501.</title>
        <authorList>
            <person name="Poehlein A."/>
            <person name="Seedorf H."/>
            <person name="Daniel R."/>
        </authorList>
    </citation>
    <scope>NUCLEOTIDE SEQUENCE [LARGE SCALE GENOMIC DNA]</scope>
    <source>
        <strain evidence="2 3">DSM 11501</strain>
    </source>
</reference>
<gene>
    <name evidence="2" type="ORF">MBFIL_18620</name>
</gene>
<keyword evidence="1" id="KW-0812">Transmembrane</keyword>
<keyword evidence="3" id="KW-1185">Reference proteome</keyword>
<dbReference type="Proteomes" id="UP000077066">
    <property type="component" value="Unassembled WGS sequence"/>
</dbReference>
<sequence length="286" mass="32248">MNNLNKYLIKELVFIMIFEIFKDSFEYSIKNRKHLLKLGMLTLLSIIFIIPTLFLQGYTYRITVIGVNGMINGNDPLPKFDKLLKMLVEGIKIAIVRFIYLLPGTIIAILFLTINLNQFTTSTGYDISHIQTLNQTIILNMAPIIAKNITLTGGFIAIAIILWIAFYLISDIAITNMVNNKGSIIHAFKFKDLIFIIKSIGVFEYISFYVGILILFSGILFTFTLLFGLINSIISTIAILLSSHLTGSIVSGLIVGTIGIFFCAFIILPFFVIFKTRIVSLLYNMR</sequence>
<feature type="transmembrane region" description="Helical" evidence="1">
    <location>
        <begin position="190"/>
        <end position="212"/>
    </location>
</feature>
<dbReference type="InterPro" id="IPR025098">
    <property type="entry name" value="DUF4013"/>
</dbReference>
<evidence type="ECO:0000313" key="2">
    <source>
        <dbReference type="EMBL" id="KZX10245.1"/>
    </source>
</evidence>
<feature type="transmembrane region" description="Helical" evidence="1">
    <location>
        <begin position="218"/>
        <end position="241"/>
    </location>
</feature>
<organism evidence="2 3">
    <name type="scientific">Methanobrevibacter filiformis</name>
    <dbReference type="NCBI Taxonomy" id="55758"/>
    <lineage>
        <taxon>Archaea</taxon>
        <taxon>Methanobacteriati</taxon>
        <taxon>Methanobacteriota</taxon>
        <taxon>Methanomada group</taxon>
        <taxon>Methanobacteria</taxon>
        <taxon>Methanobacteriales</taxon>
        <taxon>Methanobacteriaceae</taxon>
        <taxon>Methanobrevibacter</taxon>
    </lineage>
</organism>
<feature type="transmembrane region" description="Helical" evidence="1">
    <location>
        <begin position="253"/>
        <end position="274"/>
    </location>
</feature>
<keyword evidence="1" id="KW-0472">Membrane</keyword>
<protein>
    <submittedName>
        <fullName evidence="2">Uncharacterized protein</fullName>
    </submittedName>
</protein>
<dbReference type="EMBL" id="LWMT01000284">
    <property type="protein sequence ID" value="KZX10245.1"/>
    <property type="molecule type" value="Genomic_DNA"/>
</dbReference>